<protein>
    <recommendedName>
        <fullName evidence="3">MxaD family protein</fullName>
    </recommendedName>
</protein>
<dbReference type="Pfam" id="PF10604">
    <property type="entry name" value="Polyketide_cyc2"/>
    <property type="match status" value="1"/>
</dbReference>
<dbReference type="InterPro" id="IPR019587">
    <property type="entry name" value="Polyketide_cyclase/dehydratase"/>
</dbReference>
<evidence type="ECO:0000313" key="1">
    <source>
        <dbReference type="EMBL" id="PTQ07509.1"/>
    </source>
</evidence>
<dbReference type="InterPro" id="IPR023393">
    <property type="entry name" value="START-like_dom_sf"/>
</dbReference>
<dbReference type="PANTHER" id="PTHR39332:SF7">
    <property type="entry name" value="SRPBCC FAMILY PROTEIN"/>
    <property type="match status" value="1"/>
</dbReference>
<name>A0A2T5FTW3_9SPHN</name>
<dbReference type="EMBL" id="NWBU01000018">
    <property type="protein sequence ID" value="PTQ07509.1"/>
    <property type="molecule type" value="Genomic_DNA"/>
</dbReference>
<dbReference type="Gene3D" id="3.30.530.20">
    <property type="match status" value="1"/>
</dbReference>
<dbReference type="CDD" id="cd07821">
    <property type="entry name" value="PYR_PYL_RCAR_like"/>
    <property type="match status" value="1"/>
</dbReference>
<evidence type="ECO:0008006" key="3">
    <source>
        <dbReference type="Google" id="ProtNLM"/>
    </source>
</evidence>
<dbReference type="Proteomes" id="UP000244162">
    <property type="component" value="Unassembled WGS sequence"/>
</dbReference>
<sequence length="138" mass="15047">MASASRSIEIAAPAERVWAVVGGFDNLPLWLKLLTNSSLEDGGRVRRLVAIDGSVIVERLLSFDEVARRYSYSHVEAPDPVTDYVGAMMVEEIDSGRSRVTWSSSFVPAGVTEAEAATQLETVYDQGLTDLKSLIERG</sequence>
<keyword evidence="2" id="KW-1185">Reference proteome</keyword>
<organism evidence="1 2">
    <name type="scientific">Sphingomonas oleivorans</name>
    <dbReference type="NCBI Taxonomy" id="1735121"/>
    <lineage>
        <taxon>Bacteria</taxon>
        <taxon>Pseudomonadati</taxon>
        <taxon>Pseudomonadota</taxon>
        <taxon>Alphaproteobacteria</taxon>
        <taxon>Sphingomonadales</taxon>
        <taxon>Sphingomonadaceae</taxon>
        <taxon>Sphingomonas</taxon>
    </lineage>
</organism>
<reference evidence="1 2" key="1">
    <citation type="submission" date="2017-09" db="EMBL/GenBank/DDBJ databases">
        <title>Sphingomonas panjinensis sp.nov., isolated from oil-contaminated soil.</title>
        <authorList>
            <person name="Wang L."/>
            <person name="Chen L."/>
        </authorList>
    </citation>
    <scope>NUCLEOTIDE SEQUENCE [LARGE SCALE GENOMIC DNA]</scope>
    <source>
        <strain evidence="1 2">FW-11</strain>
    </source>
</reference>
<gene>
    <name evidence="1" type="ORF">CLG96_18055</name>
</gene>
<dbReference type="OrthoDB" id="1364128at2"/>
<dbReference type="SUPFAM" id="SSF55961">
    <property type="entry name" value="Bet v1-like"/>
    <property type="match status" value="1"/>
</dbReference>
<comment type="caution">
    <text evidence="1">The sequence shown here is derived from an EMBL/GenBank/DDBJ whole genome shotgun (WGS) entry which is preliminary data.</text>
</comment>
<dbReference type="PANTHER" id="PTHR39332">
    <property type="entry name" value="BLL4707 PROTEIN"/>
    <property type="match status" value="1"/>
</dbReference>
<evidence type="ECO:0000313" key="2">
    <source>
        <dbReference type="Proteomes" id="UP000244162"/>
    </source>
</evidence>
<proteinExistence type="predicted"/>
<accession>A0A2T5FTW3</accession>
<dbReference type="AlphaFoldDB" id="A0A2T5FTW3"/>